<proteinExistence type="inferred from homology"/>
<reference evidence="2 3" key="1">
    <citation type="submission" date="2020-02" db="EMBL/GenBank/DDBJ databases">
        <title>Genome sequencing for Kineobactrum sp. M2.</title>
        <authorList>
            <person name="Park S.-J."/>
        </authorList>
    </citation>
    <scope>NUCLEOTIDE SEQUENCE [LARGE SCALE GENOMIC DNA]</scope>
    <source>
        <strain evidence="2 3">M2</strain>
    </source>
</reference>
<keyword evidence="3" id="KW-1185">Reference proteome</keyword>
<evidence type="ECO:0000256" key="1">
    <source>
        <dbReference type="ARBA" id="ARBA00010617"/>
    </source>
</evidence>
<name>A0A6C0U545_9GAMM</name>
<dbReference type="Gene3D" id="1.10.630.10">
    <property type="entry name" value="Cytochrome P450"/>
    <property type="match status" value="1"/>
</dbReference>
<dbReference type="PANTHER" id="PTHR46696:SF6">
    <property type="entry name" value="P450, PUTATIVE (EUROFUNG)-RELATED"/>
    <property type="match status" value="1"/>
</dbReference>
<dbReference type="RefSeq" id="WP_163495973.1">
    <property type="nucleotide sequence ID" value="NZ_CP048711.1"/>
</dbReference>
<dbReference type="Proteomes" id="UP000477680">
    <property type="component" value="Chromosome"/>
</dbReference>
<organism evidence="2 3">
    <name type="scientific">Kineobactrum salinum</name>
    <dbReference type="NCBI Taxonomy" id="2708301"/>
    <lineage>
        <taxon>Bacteria</taxon>
        <taxon>Pseudomonadati</taxon>
        <taxon>Pseudomonadota</taxon>
        <taxon>Gammaproteobacteria</taxon>
        <taxon>Cellvibrionales</taxon>
        <taxon>Halieaceae</taxon>
        <taxon>Kineobactrum</taxon>
    </lineage>
</organism>
<dbReference type="EMBL" id="CP048711">
    <property type="protein sequence ID" value="QIB66539.1"/>
    <property type="molecule type" value="Genomic_DNA"/>
</dbReference>
<dbReference type="Pfam" id="PF00067">
    <property type="entry name" value="p450"/>
    <property type="match status" value="1"/>
</dbReference>
<dbReference type="InterPro" id="IPR001128">
    <property type="entry name" value="Cyt_P450"/>
</dbReference>
<dbReference type="PANTHER" id="PTHR46696">
    <property type="entry name" value="P450, PUTATIVE (EUROFUNG)-RELATED"/>
    <property type="match status" value="1"/>
</dbReference>
<dbReference type="GO" id="GO:0004497">
    <property type="term" value="F:monooxygenase activity"/>
    <property type="evidence" value="ECO:0007669"/>
    <property type="project" value="InterPro"/>
</dbReference>
<evidence type="ECO:0000313" key="3">
    <source>
        <dbReference type="Proteomes" id="UP000477680"/>
    </source>
</evidence>
<dbReference type="GO" id="GO:0005506">
    <property type="term" value="F:iron ion binding"/>
    <property type="evidence" value="ECO:0007669"/>
    <property type="project" value="InterPro"/>
</dbReference>
<dbReference type="InterPro" id="IPR036396">
    <property type="entry name" value="Cyt_P450_sf"/>
</dbReference>
<dbReference type="SUPFAM" id="SSF48264">
    <property type="entry name" value="Cytochrome P450"/>
    <property type="match status" value="1"/>
</dbReference>
<dbReference type="GO" id="GO:0020037">
    <property type="term" value="F:heme binding"/>
    <property type="evidence" value="ECO:0007669"/>
    <property type="project" value="InterPro"/>
</dbReference>
<accession>A0A6C0U545</accession>
<comment type="similarity">
    <text evidence="1">Belongs to the cytochrome P450 family.</text>
</comment>
<sequence length="381" mass="41935">MSGERPDDWSPLGASILKDQRRAYDEMRERCPVAHSEFMGWSLFRHEEIAAVLADSETYSNVSQFLAIPNGMDPPDHGRYRKALDPNFDREQMARVEPLARGIAAGLLGPLHSGIEVEFINAFATPFALKTLCAILGWSERQWDCLGGWVHGSQQAAFNKDPVAGKHLASLFSEHVKANLDARLDFPNDVADTTDALMRTEVDGVPLDDDQIVSILRNWTAGQGTVAASLGILVLHLAQETDLQERLRKDPSLVPAAIEEILRTDGPLVANPRITTRAVKINGRSIPKGAHLTLMWIAANRDPRAFEEPGAVKIERDTADGLVWGQGIHFCQGAPLARLELRVAIEELLAKTKGFELVGDNDPDRDVFPGNGFANLPLRFS</sequence>
<evidence type="ECO:0000313" key="2">
    <source>
        <dbReference type="EMBL" id="QIB66539.1"/>
    </source>
</evidence>
<protein>
    <submittedName>
        <fullName evidence="2">Cytochrome P450</fullName>
    </submittedName>
</protein>
<dbReference type="GO" id="GO:0016705">
    <property type="term" value="F:oxidoreductase activity, acting on paired donors, with incorporation or reduction of molecular oxygen"/>
    <property type="evidence" value="ECO:0007669"/>
    <property type="project" value="InterPro"/>
</dbReference>
<dbReference type="KEGG" id="kim:G3T16_15175"/>
<dbReference type="AlphaFoldDB" id="A0A6C0U545"/>
<gene>
    <name evidence="2" type="ORF">G3T16_15175</name>
</gene>